<dbReference type="AlphaFoldDB" id="A0A3B0ZNY3"/>
<protein>
    <submittedName>
        <fullName evidence="1">Uncharacterized protein</fullName>
    </submittedName>
</protein>
<accession>A0A3B0ZNY3</accession>
<proteinExistence type="predicted"/>
<gene>
    <name evidence="1" type="ORF">MNBD_GAMMA12-2627</name>
</gene>
<dbReference type="EMBL" id="UOFL01000264">
    <property type="protein sequence ID" value="VAW83104.1"/>
    <property type="molecule type" value="Genomic_DNA"/>
</dbReference>
<organism evidence="1">
    <name type="scientific">hydrothermal vent metagenome</name>
    <dbReference type="NCBI Taxonomy" id="652676"/>
    <lineage>
        <taxon>unclassified sequences</taxon>
        <taxon>metagenomes</taxon>
        <taxon>ecological metagenomes</taxon>
    </lineage>
</organism>
<reference evidence="1" key="1">
    <citation type="submission" date="2018-06" db="EMBL/GenBank/DDBJ databases">
        <authorList>
            <person name="Zhirakovskaya E."/>
        </authorList>
    </citation>
    <scope>NUCLEOTIDE SEQUENCE</scope>
</reference>
<evidence type="ECO:0000313" key="1">
    <source>
        <dbReference type="EMBL" id="VAW83104.1"/>
    </source>
</evidence>
<name>A0A3B0ZNY3_9ZZZZ</name>
<feature type="non-terminal residue" evidence="1">
    <location>
        <position position="38"/>
    </location>
</feature>
<sequence>MNPLIPELITKINEIDQAIKDNELLLLEDASDKKDLAL</sequence>